<dbReference type="Gene3D" id="1.10.10.60">
    <property type="entry name" value="Homeodomain-like"/>
    <property type="match status" value="2"/>
</dbReference>
<name>A0A165W9U6_9HYPH</name>
<keyword evidence="1" id="KW-0805">Transcription regulation</keyword>
<dbReference type="GO" id="GO:0003700">
    <property type="term" value="F:DNA-binding transcription factor activity"/>
    <property type="evidence" value="ECO:0007669"/>
    <property type="project" value="InterPro"/>
</dbReference>
<keyword evidence="3" id="KW-0804">Transcription</keyword>
<evidence type="ECO:0000313" key="6">
    <source>
        <dbReference type="Proteomes" id="UP000076577"/>
    </source>
</evidence>
<dbReference type="InterPro" id="IPR018062">
    <property type="entry name" value="HTH_AraC-typ_CS"/>
</dbReference>
<dbReference type="Pfam" id="PF12833">
    <property type="entry name" value="HTH_18"/>
    <property type="match status" value="1"/>
</dbReference>
<dbReference type="PANTHER" id="PTHR46796:SF7">
    <property type="entry name" value="ARAC FAMILY TRANSCRIPTIONAL REGULATOR"/>
    <property type="match status" value="1"/>
</dbReference>
<protein>
    <submittedName>
        <fullName evidence="5">Regulatory protein SoxS</fullName>
    </submittedName>
</protein>
<organism evidence="5 6">
    <name type="scientific">Pseudovibrio axinellae</name>
    <dbReference type="NCBI Taxonomy" id="989403"/>
    <lineage>
        <taxon>Bacteria</taxon>
        <taxon>Pseudomonadati</taxon>
        <taxon>Pseudomonadota</taxon>
        <taxon>Alphaproteobacteria</taxon>
        <taxon>Hyphomicrobiales</taxon>
        <taxon>Stappiaceae</taxon>
        <taxon>Pseudovibrio</taxon>
    </lineage>
</organism>
<dbReference type="GO" id="GO:0043565">
    <property type="term" value="F:sequence-specific DNA binding"/>
    <property type="evidence" value="ECO:0007669"/>
    <property type="project" value="InterPro"/>
</dbReference>
<sequence length="324" mass="35793">MDTKVALNLARDMPVQPNADPVGEVLHQLRLTGIFYCQAELTAPWAITIPARNHVVAFLVVTEGQARLDLAHEETIIANQGDLVLINSSFQRQLSSSTGAVTVDLADLHLNKVTDVYETLQFGGGGDTTRAIYGIVHLSHAAGHHVMELLPPAFKIDGWRGQAGDWLQATLQLIAQEALQQRPGGDTLITRLADVIVIEAIRQWLNTAPETDKSWLRGMRDRHIGPALLALHREPAKNWSLEELAKTAGMSRSAFSAHFTQTVGQPAMQYLTKCRMHLARMELTETAAPISVISQKVGYKSEPAFSRAYKRFFNTTPQSTRRST</sequence>
<comment type="caution">
    <text evidence="5">The sequence shown here is derived from an EMBL/GenBank/DDBJ whole genome shotgun (WGS) entry which is preliminary data.</text>
</comment>
<evidence type="ECO:0000256" key="1">
    <source>
        <dbReference type="ARBA" id="ARBA00023015"/>
    </source>
</evidence>
<feature type="domain" description="HTH araC/xylS-type" evidence="4">
    <location>
        <begin position="225"/>
        <end position="323"/>
    </location>
</feature>
<dbReference type="SUPFAM" id="SSF46689">
    <property type="entry name" value="Homeodomain-like"/>
    <property type="match status" value="2"/>
</dbReference>
<dbReference type="PROSITE" id="PS01124">
    <property type="entry name" value="HTH_ARAC_FAMILY_2"/>
    <property type="match status" value="1"/>
</dbReference>
<dbReference type="PROSITE" id="PS00041">
    <property type="entry name" value="HTH_ARAC_FAMILY_1"/>
    <property type="match status" value="1"/>
</dbReference>
<gene>
    <name evidence="5" type="primary">soxS_2</name>
    <name evidence="5" type="ORF">PsAD2_03485</name>
</gene>
<dbReference type="Pfam" id="PF12852">
    <property type="entry name" value="Cupin_6"/>
    <property type="match status" value="1"/>
</dbReference>
<dbReference type="SMART" id="SM00342">
    <property type="entry name" value="HTH_ARAC"/>
    <property type="match status" value="1"/>
</dbReference>
<keyword evidence="6" id="KW-1185">Reference proteome</keyword>
<dbReference type="STRING" id="989403.SAMN05421798_1241"/>
<dbReference type="PANTHER" id="PTHR46796">
    <property type="entry name" value="HTH-TYPE TRANSCRIPTIONAL ACTIVATOR RHAS-RELATED"/>
    <property type="match status" value="1"/>
</dbReference>
<dbReference type="RefSeq" id="WP_068008752.1">
    <property type="nucleotide sequence ID" value="NZ_FOFM01000024.1"/>
</dbReference>
<dbReference type="InterPro" id="IPR018060">
    <property type="entry name" value="HTH_AraC"/>
</dbReference>
<dbReference type="InterPro" id="IPR050204">
    <property type="entry name" value="AraC_XylS_family_regulators"/>
</dbReference>
<evidence type="ECO:0000256" key="2">
    <source>
        <dbReference type="ARBA" id="ARBA00023125"/>
    </source>
</evidence>
<evidence type="ECO:0000313" key="5">
    <source>
        <dbReference type="EMBL" id="KZL16260.1"/>
    </source>
</evidence>
<evidence type="ECO:0000256" key="3">
    <source>
        <dbReference type="ARBA" id="ARBA00023163"/>
    </source>
</evidence>
<reference evidence="5 6" key="1">
    <citation type="journal article" date="2016" name="Front. Microbiol.">
        <title>Comparative Genomic Analysis Reveals a Diverse Repertoire of Genes Involved in Prokaryote-Eukaryote Interactions within the Pseudovibrio Genus.</title>
        <authorList>
            <person name="Romano S."/>
            <person name="Fernandez-Guerra A."/>
            <person name="Reen F.J."/>
            <person name="Glockner F.O."/>
            <person name="Crowley S.P."/>
            <person name="O'Sullivan O."/>
            <person name="Cotter P.D."/>
            <person name="Adams C."/>
            <person name="Dobson A.D."/>
            <person name="O'Gara F."/>
        </authorList>
    </citation>
    <scope>NUCLEOTIDE SEQUENCE [LARGE SCALE GENOMIC DNA]</scope>
    <source>
        <strain evidence="5 6">Ad2</strain>
    </source>
</reference>
<accession>A0A165W9U6</accession>
<proteinExistence type="predicted"/>
<dbReference type="OrthoDB" id="9783876at2"/>
<dbReference type="Proteomes" id="UP000076577">
    <property type="component" value="Unassembled WGS sequence"/>
</dbReference>
<keyword evidence="2" id="KW-0238">DNA-binding</keyword>
<dbReference type="PATRIC" id="fig|989403.3.peg.3755"/>
<dbReference type="AlphaFoldDB" id="A0A165W9U6"/>
<dbReference type="EMBL" id="LMCB01000050">
    <property type="protein sequence ID" value="KZL16260.1"/>
    <property type="molecule type" value="Genomic_DNA"/>
</dbReference>
<evidence type="ECO:0000259" key="4">
    <source>
        <dbReference type="PROSITE" id="PS01124"/>
    </source>
</evidence>
<dbReference type="InterPro" id="IPR009057">
    <property type="entry name" value="Homeodomain-like_sf"/>
</dbReference>
<dbReference type="InterPro" id="IPR032783">
    <property type="entry name" value="AraC_lig"/>
</dbReference>